<proteinExistence type="inferred from homology"/>
<name>A0A542ZUB5_RARFA</name>
<organism evidence="4 5">
    <name type="scientific">Rarobacter faecitabidus</name>
    <dbReference type="NCBI Taxonomy" id="13243"/>
    <lineage>
        <taxon>Bacteria</taxon>
        <taxon>Bacillati</taxon>
        <taxon>Actinomycetota</taxon>
        <taxon>Actinomycetes</taxon>
        <taxon>Micrococcales</taxon>
        <taxon>Rarobacteraceae</taxon>
        <taxon>Rarobacter</taxon>
    </lineage>
</organism>
<dbReference type="PANTHER" id="PTHR47505">
    <property type="entry name" value="DNA UTILIZATION PROTEIN YHGH"/>
    <property type="match status" value="1"/>
</dbReference>
<keyword evidence="5" id="KW-1185">Reference proteome</keyword>
<dbReference type="Proteomes" id="UP000315389">
    <property type="component" value="Unassembled WGS sequence"/>
</dbReference>
<evidence type="ECO:0000259" key="3">
    <source>
        <dbReference type="Pfam" id="PF00156"/>
    </source>
</evidence>
<dbReference type="PANTHER" id="PTHR47505:SF1">
    <property type="entry name" value="DNA UTILIZATION PROTEIN YHGH"/>
    <property type="match status" value="1"/>
</dbReference>
<dbReference type="GO" id="GO:0016757">
    <property type="term" value="F:glycosyltransferase activity"/>
    <property type="evidence" value="ECO:0007669"/>
    <property type="project" value="UniProtKB-KW"/>
</dbReference>
<feature type="domain" description="Phosphoribosyltransferase" evidence="3">
    <location>
        <begin position="202"/>
        <end position="276"/>
    </location>
</feature>
<dbReference type="InterPro" id="IPR000836">
    <property type="entry name" value="PRTase_dom"/>
</dbReference>
<protein>
    <submittedName>
        <fullName evidence="4">Putative amidophosphoribosyltransferase</fullName>
    </submittedName>
</protein>
<comment type="similarity">
    <text evidence="1">Belongs to the ComF/GntX family.</text>
</comment>
<dbReference type="Gene3D" id="3.40.50.2020">
    <property type="match status" value="1"/>
</dbReference>
<dbReference type="CDD" id="cd06223">
    <property type="entry name" value="PRTases_typeI"/>
    <property type="match status" value="1"/>
</dbReference>
<keyword evidence="4" id="KW-0328">Glycosyltransferase</keyword>
<dbReference type="EMBL" id="VFOS01000001">
    <property type="protein sequence ID" value="TQL63927.1"/>
    <property type="molecule type" value="Genomic_DNA"/>
</dbReference>
<comment type="caution">
    <text evidence="4">The sequence shown here is derived from an EMBL/GenBank/DDBJ whole genome shotgun (WGS) entry which is preliminary data.</text>
</comment>
<evidence type="ECO:0000313" key="4">
    <source>
        <dbReference type="EMBL" id="TQL63927.1"/>
    </source>
</evidence>
<evidence type="ECO:0000256" key="2">
    <source>
        <dbReference type="SAM" id="MobiDB-lite"/>
    </source>
</evidence>
<sequence>MRRAGARLPSSRKGPGEVFHKGDPEWRYPPSRASYGHVAHRAREHSQPPVIRRALAELARLVVPIRCAGCGRYDDPWCAECRSDWQARGFRCEHLAGRLDQLDGKTVLPVWAIVPYEGPHRRAIVAAKDGGRRDLHARFARSASALALAHTKQILAPGRGGRIAVVPVPSSATAVRARGANLTATIAHGVATALGARYLDCLVARSVKRDQVGLGQAGRSLNAARSVRISRLRPPRGPARVVLVDDIVTSGATLRACARVLSRAGFEVVAALTLASTRPPGTLVTAMSRESG</sequence>
<reference evidence="4 5" key="1">
    <citation type="submission" date="2019-06" db="EMBL/GenBank/DDBJ databases">
        <title>Sequencing the genomes of 1000 actinobacteria strains.</title>
        <authorList>
            <person name="Klenk H.-P."/>
        </authorList>
    </citation>
    <scope>NUCLEOTIDE SEQUENCE [LARGE SCALE GENOMIC DNA]</scope>
    <source>
        <strain evidence="4 5">DSM 4813</strain>
    </source>
</reference>
<dbReference type="AlphaFoldDB" id="A0A542ZUB5"/>
<evidence type="ECO:0000313" key="5">
    <source>
        <dbReference type="Proteomes" id="UP000315389"/>
    </source>
</evidence>
<dbReference type="Pfam" id="PF00156">
    <property type="entry name" value="Pribosyltran"/>
    <property type="match status" value="1"/>
</dbReference>
<evidence type="ECO:0000256" key="1">
    <source>
        <dbReference type="ARBA" id="ARBA00008007"/>
    </source>
</evidence>
<dbReference type="InterPro" id="IPR029057">
    <property type="entry name" value="PRTase-like"/>
</dbReference>
<keyword evidence="4" id="KW-0808">Transferase</keyword>
<feature type="region of interest" description="Disordered" evidence="2">
    <location>
        <begin position="1"/>
        <end position="25"/>
    </location>
</feature>
<feature type="compositionally biased region" description="Basic and acidic residues" evidence="2">
    <location>
        <begin position="14"/>
        <end position="25"/>
    </location>
</feature>
<dbReference type="InterPro" id="IPR051910">
    <property type="entry name" value="ComF/GntX_DNA_util-trans"/>
</dbReference>
<dbReference type="OrthoDB" id="5242900at2"/>
<dbReference type="SUPFAM" id="SSF53271">
    <property type="entry name" value="PRTase-like"/>
    <property type="match status" value="1"/>
</dbReference>
<gene>
    <name evidence="4" type="ORF">FB461_0406</name>
</gene>
<accession>A0A542ZUB5</accession>